<feature type="binding site" evidence="10">
    <location>
        <position position="122"/>
    </location>
    <ligand>
        <name>L-citrulline</name>
        <dbReference type="ChEBI" id="CHEBI:57743"/>
    </ligand>
</feature>
<dbReference type="PANTHER" id="PTHR11587:SF2">
    <property type="entry name" value="ARGININOSUCCINATE SYNTHASE"/>
    <property type="match status" value="1"/>
</dbReference>
<dbReference type="InterPro" id="IPR001518">
    <property type="entry name" value="Arginosuc_synth"/>
</dbReference>
<keyword evidence="6 10" id="KW-0436">Ligase</keyword>
<evidence type="ECO:0000313" key="14">
    <source>
        <dbReference type="Proteomes" id="UP000194816"/>
    </source>
</evidence>
<evidence type="ECO:0000256" key="10">
    <source>
        <dbReference type="HAMAP-Rule" id="MF_00005"/>
    </source>
</evidence>
<dbReference type="RefSeq" id="WP_088115267.1">
    <property type="nucleotide sequence ID" value="NZ_MOOK01000189.1"/>
</dbReference>
<feature type="binding site" evidence="10">
    <location>
        <position position="271"/>
    </location>
    <ligand>
        <name>L-citrulline</name>
        <dbReference type="ChEBI" id="CHEBI:57743"/>
    </ligand>
</feature>
<keyword evidence="9 10" id="KW-0067">ATP-binding</keyword>
<dbReference type="CDD" id="cd01999">
    <property type="entry name" value="ASS"/>
    <property type="match status" value="1"/>
</dbReference>
<feature type="domain" description="Arginosuccinate synthase C-terminal" evidence="12">
    <location>
        <begin position="173"/>
        <end position="391"/>
    </location>
</feature>
<dbReference type="InterPro" id="IPR048267">
    <property type="entry name" value="Arginosuc_syn_N"/>
</dbReference>
<dbReference type="Gene3D" id="1.20.5.470">
    <property type="entry name" value="Single helix bin"/>
    <property type="match status" value="1"/>
</dbReference>
<feature type="binding site" evidence="10">
    <location>
        <position position="123"/>
    </location>
    <ligand>
        <name>L-aspartate</name>
        <dbReference type="ChEBI" id="CHEBI:29991"/>
    </ligand>
</feature>
<protein>
    <recommendedName>
        <fullName evidence="3 10">Argininosuccinate synthase</fullName>
        <ecNumber evidence="3 10">6.3.4.5</ecNumber>
    </recommendedName>
    <alternativeName>
        <fullName evidence="10">Citrulline--aspartate ligase</fullName>
    </alternativeName>
</protein>
<accession>A0A9X6LHU1</accession>
<feature type="binding site" evidence="10">
    <location>
        <position position="126"/>
    </location>
    <ligand>
        <name>L-citrulline</name>
        <dbReference type="ChEBI" id="CHEBI:57743"/>
    </ligand>
</feature>
<dbReference type="FunFam" id="3.90.1260.10:FF:000007">
    <property type="entry name" value="Argininosuccinate synthase"/>
    <property type="match status" value="1"/>
</dbReference>
<sequence length="401" mass="44669">MEKKKVVLAYSGGLDTSVAIKWLQEKNYDIIALCLDLGEGKDLGFVKEKALSVGAIKSYMIDVQEEFANEYALMAMQAHTLYEGKYPLVSALSRPLIAKKLVEIAEQEGATAVAHGCTGKGNDQVRFEVSIQALNPYLEVIAPVREWKWSREEEIAYAKENDVPIPIHLDSPFSIDQNLWGRSNECGILEDPWAAPPEDAYEMTLALEDTPNKPEFVEIGFEAGVPTTLNGTAYSLAELIKTLNALAGKHGVGRIDHVENRLVGIKSREVYECPAAMTLITAHKELEDLTHVKEVAHFKPVIEQKITELIYNGLWFSPLKQALHAFLQETQKNVTGTVRVKLFKGHAIVEGRKSEYSLYDEKLATYTAQDEFNHDAAVGFISLFGLPTKVYSQVNQKKVEA</sequence>
<dbReference type="SUPFAM" id="SSF52402">
    <property type="entry name" value="Adenine nucleotide alpha hydrolases-like"/>
    <property type="match status" value="1"/>
</dbReference>
<comment type="caution">
    <text evidence="10">Lacks conserved residue(s) required for the propagation of feature annotation.</text>
</comment>
<evidence type="ECO:0000256" key="1">
    <source>
        <dbReference type="ARBA" id="ARBA00004967"/>
    </source>
</evidence>
<dbReference type="Pfam" id="PF00764">
    <property type="entry name" value="Arginosuc_synth"/>
    <property type="match status" value="1"/>
</dbReference>
<feature type="binding site" evidence="10">
    <location>
        <position position="86"/>
    </location>
    <ligand>
        <name>L-citrulline</name>
        <dbReference type="ChEBI" id="CHEBI:57743"/>
    </ligand>
</feature>
<feature type="binding site" evidence="10">
    <location>
        <position position="122"/>
    </location>
    <ligand>
        <name>L-aspartate</name>
        <dbReference type="ChEBI" id="CHEBI:29991"/>
    </ligand>
</feature>
<feature type="binding site" evidence="10">
    <location>
        <position position="259"/>
    </location>
    <ligand>
        <name>L-citrulline</name>
        <dbReference type="ChEBI" id="CHEBI:57743"/>
    </ligand>
</feature>
<comment type="pathway">
    <text evidence="1 10">Amino-acid biosynthesis; L-arginine biosynthesis; L-arginine from L-ornithine and carbamoyl phosphate: step 2/3.</text>
</comment>
<dbReference type="FunFam" id="3.40.50.620:FF:000038">
    <property type="entry name" value="Argininosuccinate synthase"/>
    <property type="match status" value="1"/>
</dbReference>
<evidence type="ECO:0000256" key="2">
    <source>
        <dbReference type="ARBA" id="ARBA00011881"/>
    </source>
</evidence>
<dbReference type="EC" id="6.3.4.5" evidence="3 10"/>
<feature type="binding site" evidence="10">
    <location>
        <position position="118"/>
    </location>
    <ligand>
        <name>L-aspartate</name>
        <dbReference type="ChEBI" id="CHEBI:29991"/>
    </ligand>
</feature>
<comment type="catalytic activity">
    <reaction evidence="10">
        <text>L-citrulline + L-aspartate + ATP = 2-(N(omega)-L-arginino)succinate + AMP + diphosphate + H(+)</text>
        <dbReference type="Rhea" id="RHEA:10932"/>
        <dbReference type="ChEBI" id="CHEBI:15378"/>
        <dbReference type="ChEBI" id="CHEBI:29991"/>
        <dbReference type="ChEBI" id="CHEBI:30616"/>
        <dbReference type="ChEBI" id="CHEBI:33019"/>
        <dbReference type="ChEBI" id="CHEBI:57472"/>
        <dbReference type="ChEBI" id="CHEBI:57743"/>
        <dbReference type="ChEBI" id="CHEBI:456215"/>
        <dbReference type="EC" id="6.3.4.5"/>
    </reaction>
</comment>
<dbReference type="GO" id="GO:0000050">
    <property type="term" value="P:urea cycle"/>
    <property type="evidence" value="ECO:0007669"/>
    <property type="project" value="TreeGrafter"/>
</dbReference>
<reference evidence="13 14" key="1">
    <citation type="submission" date="2016-10" db="EMBL/GenBank/DDBJ databases">
        <title>Comparative genomics of Bacillus thuringiensis reveals a path to pathogens against multiple invertebrate hosts.</title>
        <authorList>
            <person name="Zheng J."/>
            <person name="Gao Q."/>
            <person name="Liu H."/>
            <person name="Peng D."/>
            <person name="Ruan L."/>
            <person name="Sun M."/>
        </authorList>
    </citation>
    <scope>NUCLEOTIDE SEQUENCE [LARGE SCALE GENOMIC DNA]</scope>
    <source>
        <strain evidence="13">BGSC 4AU1</strain>
    </source>
</reference>
<feature type="binding site" evidence="10">
    <location>
        <begin position="9"/>
        <end position="17"/>
    </location>
    <ligand>
        <name>ATP</name>
        <dbReference type="ChEBI" id="CHEBI:30616"/>
    </ligand>
</feature>
<feature type="binding site" evidence="10">
    <location>
        <position position="174"/>
    </location>
    <ligand>
        <name>L-citrulline</name>
        <dbReference type="ChEBI" id="CHEBI:57743"/>
    </ligand>
</feature>
<dbReference type="GO" id="GO:0006526">
    <property type="term" value="P:L-arginine biosynthetic process"/>
    <property type="evidence" value="ECO:0007669"/>
    <property type="project" value="UniProtKB-UniRule"/>
</dbReference>
<dbReference type="GO" id="GO:0000053">
    <property type="term" value="P:argininosuccinate metabolic process"/>
    <property type="evidence" value="ECO:0007669"/>
    <property type="project" value="TreeGrafter"/>
</dbReference>
<comment type="subcellular location">
    <subcellularLocation>
        <location evidence="10">Cytoplasm</location>
    </subcellularLocation>
</comment>
<keyword evidence="5 10" id="KW-0055">Arginine biosynthesis</keyword>
<evidence type="ECO:0000313" key="13">
    <source>
        <dbReference type="EMBL" id="OUB45298.1"/>
    </source>
</evidence>
<dbReference type="InterPro" id="IPR048268">
    <property type="entry name" value="Arginosuc_syn_C"/>
</dbReference>
<keyword evidence="8 10" id="KW-0547">Nucleotide-binding</keyword>
<dbReference type="EMBL" id="MOOK01000189">
    <property type="protein sequence ID" value="OUB45298.1"/>
    <property type="molecule type" value="Genomic_DNA"/>
</dbReference>
<dbReference type="GO" id="GO:0005737">
    <property type="term" value="C:cytoplasm"/>
    <property type="evidence" value="ECO:0007669"/>
    <property type="project" value="UniProtKB-SubCell"/>
</dbReference>
<evidence type="ECO:0000256" key="3">
    <source>
        <dbReference type="ARBA" id="ARBA00012286"/>
    </source>
</evidence>
<dbReference type="InterPro" id="IPR014729">
    <property type="entry name" value="Rossmann-like_a/b/a_fold"/>
</dbReference>
<dbReference type="NCBIfam" id="NF001770">
    <property type="entry name" value="PRK00509.1"/>
    <property type="match status" value="1"/>
</dbReference>
<evidence type="ECO:0000256" key="4">
    <source>
        <dbReference type="ARBA" id="ARBA00022490"/>
    </source>
</evidence>
<name>A0A9X6LHU1_BACUH</name>
<dbReference type="SUPFAM" id="SSF69864">
    <property type="entry name" value="Argininosuccinate synthetase, C-terminal domain"/>
    <property type="match status" value="1"/>
</dbReference>
<feature type="binding site" evidence="10">
    <location>
        <position position="183"/>
    </location>
    <ligand>
        <name>L-citrulline</name>
        <dbReference type="ChEBI" id="CHEBI:57743"/>
    </ligand>
</feature>
<dbReference type="InterPro" id="IPR018223">
    <property type="entry name" value="Arginosuc_synth_CS"/>
</dbReference>
<dbReference type="GO" id="GO:0004055">
    <property type="term" value="F:argininosuccinate synthase activity"/>
    <property type="evidence" value="ECO:0007669"/>
    <property type="project" value="UniProtKB-UniRule"/>
</dbReference>
<feature type="domain" description="Arginosuccinate synthase-like N-terminal" evidence="11">
    <location>
        <begin position="5"/>
        <end position="164"/>
    </location>
</feature>
<dbReference type="Gene3D" id="3.40.50.620">
    <property type="entry name" value="HUPs"/>
    <property type="match status" value="1"/>
</dbReference>
<dbReference type="GO" id="GO:0005524">
    <property type="term" value="F:ATP binding"/>
    <property type="evidence" value="ECO:0007669"/>
    <property type="project" value="UniProtKB-UniRule"/>
</dbReference>
<dbReference type="InterPro" id="IPR023434">
    <property type="entry name" value="Arginosuc_synth_type_1_subfam"/>
</dbReference>
<evidence type="ECO:0000259" key="12">
    <source>
        <dbReference type="Pfam" id="PF20979"/>
    </source>
</evidence>
<organism evidence="13 14">
    <name type="scientific">Bacillus thuringiensis subsp. higo</name>
    <dbReference type="NCBI Taxonomy" id="132266"/>
    <lineage>
        <taxon>Bacteria</taxon>
        <taxon>Bacillati</taxon>
        <taxon>Bacillota</taxon>
        <taxon>Bacilli</taxon>
        <taxon>Bacillales</taxon>
        <taxon>Bacillaceae</taxon>
        <taxon>Bacillus</taxon>
        <taxon>Bacillus cereus group</taxon>
    </lineage>
</organism>
<dbReference type="HAMAP" id="MF_00005">
    <property type="entry name" value="Arg_succ_synth_type1"/>
    <property type="match status" value="1"/>
</dbReference>
<dbReference type="PROSITE" id="PS00565">
    <property type="entry name" value="ARGININOSUCCIN_SYN_2"/>
    <property type="match status" value="1"/>
</dbReference>
<comment type="subunit">
    <text evidence="2 10">Homotetramer.</text>
</comment>
<evidence type="ECO:0000256" key="6">
    <source>
        <dbReference type="ARBA" id="ARBA00022598"/>
    </source>
</evidence>
<dbReference type="PROSITE" id="PS00564">
    <property type="entry name" value="ARGININOSUCCIN_SYN_1"/>
    <property type="match status" value="1"/>
</dbReference>
<evidence type="ECO:0000256" key="8">
    <source>
        <dbReference type="ARBA" id="ARBA00022741"/>
    </source>
</evidence>
<feature type="binding site" evidence="10">
    <location>
        <position position="116"/>
    </location>
    <ligand>
        <name>ATP</name>
        <dbReference type="ChEBI" id="CHEBI:30616"/>
    </ligand>
</feature>
<keyword evidence="7 10" id="KW-0028">Amino-acid biosynthesis</keyword>
<evidence type="ECO:0000256" key="7">
    <source>
        <dbReference type="ARBA" id="ARBA00022605"/>
    </source>
</evidence>
<dbReference type="Pfam" id="PF20979">
    <property type="entry name" value="Arginosuc_syn_C"/>
    <property type="match status" value="1"/>
</dbReference>
<dbReference type="FunFam" id="1.20.5.470:FF:000002">
    <property type="entry name" value="Argininosuccinate synthase"/>
    <property type="match status" value="1"/>
</dbReference>
<proteinExistence type="inferred from homology"/>
<gene>
    <name evidence="10" type="primary">argG</name>
    <name evidence="13" type="ORF">BK716_23495</name>
</gene>
<evidence type="ECO:0000256" key="5">
    <source>
        <dbReference type="ARBA" id="ARBA00022571"/>
    </source>
</evidence>
<evidence type="ECO:0000259" key="11">
    <source>
        <dbReference type="Pfam" id="PF00764"/>
    </source>
</evidence>
<dbReference type="Proteomes" id="UP000194816">
    <property type="component" value="Unassembled WGS sequence"/>
</dbReference>
<evidence type="ECO:0000256" key="9">
    <source>
        <dbReference type="ARBA" id="ARBA00022840"/>
    </source>
</evidence>
<dbReference type="NCBIfam" id="TIGR00032">
    <property type="entry name" value="argG"/>
    <property type="match status" value="1"/>
</dbReference>
<keyword evidence="4 10" id="KW-0963">Cytoplasm</keyword>
<dbReference type="PANTHER" id="PTHR11587">
    <property type="entry name" value="ARGININOSUCCINATE SYNTHASE"/>
    <property type="match status" value="1"/>
</dbReference>
<dbReference type="AlphaFoldDB" id="A0A9X6LHU1"/>
<comment type="similarity">
    <text evidence="10">Belongs to the argininosuccinate synthase family. Type 1 subfamily.</text>
</comment>
<dbReference type="Gene3D" id="3.90.1260.10">
    <property type="entry name" value="Argininosuccinate synthetase, chain A, domain 2"/>
    <property type="match status" value="1"/>
</dbReference>
<dbReference type="InterPro" id="IPR024074">
    <property type="entry name" value="AS_cat/multimer_dom_body"/>
</dbReference>
<comment type="caution">
    <text evidence="13">The sequence shown here is derived from an EMBL/GenBank/DDBJ whole genome shotgun (WGS) entry which is preliminary data.</text>
</comment>